<reference evidence="13" key="1">
    <citation type="submission" date="2020-11" db="EMBL/GenBank/DDBJ databases">
        <authorList>
            <person name="Tran Van P."/>
        </authorList>
    </citation>
    <scope>NUCLEOTIDE SEQUENCE</scope>
</reference>
<dbReference type="Pfam" id="PF04790">
    <property type="entry name" value="Sarcoglycan_1"/>
    <property type="match status" value="2"/>
</dbReference>
<keyword evidence="5" id="KW-0963">Cytoplasm</keyword>
<keyword evidence="8" id="KW-1133">Transmembrane helix</keyword>
<evidence type="ECO:0008006" key="14">
    <source>
        <dbReference type="Google" id="ProtNLM"/>
    </source>
</evidence>
<keyword evidence="4" id="KW-1003">Cell membrane</keyword>
<evidence type="ECO:0000256" key="7">
    <source>
        <dbReference type="ARBA" id="ARBA00022968"/>
    </source>
</evidence>
<comment type="subcellular location">
    <subcellularLocation>
        <location evidence="2">Cell membrane</location>
        <location evidence="2">Sarcolemma</location>
        <topology evidence="2">Single-pass type II membrane protein</topology>
    </subcellularLocation>
    <subcellularLocation>
        <location evidence="1">Cytoplasm</location>
        <location evidence="1">Cytoskeleton</location>
    </subcellularLocation>
</comment>
<keyword evidence="11" id="KW-0325">Glycoprotein</keyword>
<keyword evidence="6" id="KW-0812">Transmembrane</keyword>
<dbReference type="GO" id="GO:0060047">
    <property type="term" value="P:heart contraction"/>
    <property type="evidence" value="ECO:0007669"/>
    <property type="project" value="TreeGrafter"/>
</dbReference>
<comment type="similarity">
    <text evidence="3">Belongs to the sarcoglycan beta/delta/gamma/zeta family.</text>
</comment>
<dbReference type="GO" id="GO:0016012">
    <property type="term" value="C:sarcoglycan complex"/>
    <property type="evidence" value="ECO:0007669"/>
    <property type="project" value="InterPro"/>
</dbReference>
<name>A0A7R9H1F7_TIMPO</name>
<keyword evidence="12" id="KW-0206">Cytoskeleton</keyword>
<keyword evidence="9" id="KW-0472">Membrane</keyword>
<proteinExistence type="inferred from homology"/>
<evidence type="ECO:0000256" key="1">
    <source>
        <dbReference type="ARBA" id="ARBA00004245"/>
    </source>
</evidence>
<organism evidence="13">
    <name type="scientific">Timema poppense</name>
    <name type="common">Walking stick</name>
    <dbReference type="NCBI Taxonomy" id="170557"/>
    <lineage>
        <taxon>Eukaryota</taxon>
        <taxon>Metazoa</taxon>
        <taxon>Ecdysozoa</taxon>
        <taxon>Arthropoda</taxon>
        <taxon>Hexapoda</taxon>
        <taxon>Insecta</taxon>
        <taxon>Pterygota</taxon>
        <taxon>Neoptera</taxon>
        <taxon>Polyneoptera</taxon>
        <taxon>Phasmatodea</taxon>
        <taxon>Timematodea</taxon>
        <taxon>Timematoidea</taxon>
        <taxon>Timematidae</taxon>
        <taxon>Timema</taxon>
    </lineage>
</organism>
<evidence type="ECO:0000256" key="9">
    <source>
        <dbReference type="ARBA" id="ARBA00023136"/>
    </source>
</evidence>
<sequence length="410" mass="44427">MGELRIVAGGIQLSGQAMVLDALLASTIRSRKGQHISIESSRNFTVNARDEGGRVVNRIFLGNDQLECLAREFKVTDARGTVLFSASKHEVVVGAKVLRVTVDDSGQLLLMSSLTLSSSSYVVSSTAIRSKTDAPLEALVGQESAPKPPPPLKDHTCKDRCISQLPREGGAIFDGTVQTPIVRADSGHELSYTKLSLVLLQDLIVQVEAHKIVQAEAHKKVQVEAHKVVQVETHNLLESPTRSLKVRAPLGVLIESRAGDISASCLTDLKLQSLAGAVRLDSANVFLPGLKTAPPPLPGAPPPAVPRRPNSPRHEIFQLCVCSNGKLFLASPEGVCAADDDSVVCRTCQKQDMMYDNTYQTEMGSIPEKSYIYMIPYLRGERVENPLEETTFCKPDRDSSLNLPVFGSII</sequence>
<evidence type="ECO:0000256" key="6">
    <source>
        <dbReference type="ARBA" id="ARBA00022692"/>
    </source>
</evidence>
<evidence type="ECO:0000256" key="10">
    <source>
        <dbReference type="ARBA" id="ARBA00023157"/>
    </source>
</evidence>
<dbReference type="PANTHER" id="PTHR12939">
    <property type="entry name" value="SARCOGLYCAN"/>
    <property type="match status" value="1"/>
</dbReference>
<dbReference type="AlphaFoldDB" id="A0A7R9H1F7"/>
<evidence type="ECO:0000256" key="8">
    <source>
        <dbReference type="ARBA" id="ARBA00022989"/>
    </source>
</evidence>
<dbReference type="InterPro" id="IPR006875">
    <property type="entry name" value="Sarcoglycan"/>
</dbReference>
<evidence type="ECO:0000256" key="3">
    <source>
        <dbReference type="ARBA" id="ARBA00007574"/>
    </source>
</evidence>
<dbReference type="PANTHER" id="PTHR12939:SF10">
    <property type="entry name" value="EG:4F1.1 PROTEIN"/>
    <property type="match status" value="1"/>
</dbReference>
<protein>
    <recommendedName>
        <fullName evidence="14">Zeta-sarcoglycan</fullName>
    </recommendedName>
</protein>
<evidence type="ECO:0000256" key="4">
    <source>
        <dbReference type="ARBA" id="ARBA00022475"/>
    </source>
</evidence>
<dbReference type="InterPro" id="IPR039972">
    <property type="entry name" value="Sarcoglycan_gamma/delta/zeta"/>
</dbReference>
<evidence type="ECO:0000256" key="12">
    <source>
        <dbReference type="ARBA" id="ARBA00023212"/>
    </source>
</evidence>
<evidence type="ECO:0000313" key="13">
    <source>
        <dbReference type="EMBL" id="CAD7405305.1"/>
    </source>
</evidence>
<evidence type="ECO:0000256" key="11">
    <source>
        <dbReference type="ARBA" id="ARBA00023180"/>
    </source>
</evidence>
<evidence type="ECO:0000256" key="2">
    <source>
        <dbReference type="ARBA" id="ARBA00004274"/>
    </source>
</evidence>
<keyword evidence="10" id="KW-1015">Disulfide bond</keyword>
<keyword evidence="7" id="KW-0735">Signal-anchor</keyword>
<evidence type="ECO:0000256" key="5">
    <source>
        <dbReference type="ARBA" id="ARBA00022490"/>
    </source>
</evidence>
<dbReference type="GO" id="GO:0042383">
    <property type="term" value="C:sarcolemma"/>
    <property type="evidence" value="ECO:0007669"/>
    <property type="project" value="UniProtKB-SubCell"/>
</dbReference>
<gene>
    <name evidence="13" type="ORF">TPSB3V08_LOCUS4912</name>
</gene>
<dbReference type="GO" id="GO:0005856">
    <property type="term" value="C:cytoskeleton"/>
    <property type="evidence" value="ECO:0007669"/>
    <property type="project" value="UniProtKB-SubCell"/>
</dbReference>
<dbReference type="EMBL" id="OD002467">
    <property type="protein sequence ID" value="CAD7405305.1"/>
    <property type="molecule type" value="Genomic_DNA"/>
</dbReference>
<accession>A0A7R9H1F7</accession>